<evidence type="ECO:0000256" key="3">
    <source>
        <dbReference type="ARBA" id="ARBA00006669"/>
    </source>
</evidence>
<sequence>MTFAAIAHYLATNWVELAGFVTTALGIWLTTKRLLICWPVVLAADVLYLVVFYRARLLSDALLQIFFIAFTLYGWWHWWRGVREEGEVRVVPLAWSSLVIALLAGIAGSFVLGELAKRLHAALPYLDATLTSFSLVGSWWQARKHIANWWLWIVVNLVYIGEYMYKDLWLTAVLYAGLVGLAVLGLRDWKRAAREVQTAACTTLSSGSPAI</sequence>
<dbReference type="InterPro" id="IPR006419">
    <property type="entry name" value="NMN_transpt_PnuC"/>
</dbReference>
<keyword evidence="8 10" id="KW-1133">Transmembrane helix</keyword>
<keyword evidence="6" id="KW-1003">Cell membrane</keyword>
<evidence type="ECO:0000256" key="2">
    <source>
        <dbReference type="ARBA" id="ARBA00004651"/>
    </source>
</evidence>
<keyword evidence="5" id="KW-0813">Transport</keyword>
<evidence type="ECO:0000256" key="7">
    <source>
        <dbReference type="ARBA" id="ARBA00022692"/>
    </source>
</evidence>
<dbReference type="Pfam" id="PF04973">
    <property type="entry name" value="NMN_transporter"/>
    <property type="match status" value="1"/>
</dbReference>
<feature type="transmembrane region" description="Helical" evidence="10">
    <location>
        <begin position="90"/>
        <end position="113"/>
    </location>
</feature>
<feature type="transmembrane region" description="Helical" evidence="10">
    <location>
        <begin position="61"/>
        <end position="78"/>
    </location>
</feature>
<reference evidence="11" key="1">
    <citation type="submission" date="2023-03" db="EMBL/GenBank/DDBJ databases">
        <title>Edaphobacter sp.</title>
        <authorList>
            <person name="Huber K.J."/>
            <person name="Papendorf J."/>
            <person name="Pilke C."/>
            <person name="Bunk B."/>
            <person name="Sproeer C."/>
            <person name="Pester M."/>
        </authorList>
    </citation>
    <scope>NUCLEOTIDE SEQUENCE</scope>
    <source>
        <strain evidence="11">DSM 110680</strain>
    </source>
</reference>
<dbReference type="PANTHER" id="PTHR36122:SF2">
    <property type="entry name" value="NICOTINAMIDE RIBOSIDE TRANSPORTER PNUC"/>
    <property type="match status" value="1"/>
</dbReference>
<evidence type="ECO:0000256" key="6">
    <source>
        <dbReference type="ARBA" id="ARBA00022475"/>
    </source>
</evidence>
<evidence type="ECO:0000256" key="5">
    <source>
        <dbReference type="ARBA" id="ARBA00022448"/>
    </source>
</evidence>
<dbReference type="NCBIfam" id="TIGR01528">
    <property type="entry name" value="NMN_trans_PnuC"/>
    <property type="match status" value="1"/>
</dbReference>
<dbReference type="PANTHER" id="PTHR36122">
    <property type="entry name" value="NICOTINAMIDE RIBOSIDE TRANSPORTER PNUC"/>
    <property type="match status" value="1"/>
</dbReference>
<name>A0AAU7DPD4_9BACT</name>
<feature type="transmembrane region" description="Helical" evidence="10">
    <location>
        <begin position="119"/>
        <end position="139"/>
    </location>
</feature>
<keyword evidence="7 10" id="KW-0812">Transmembrane</keyword>
<comment type="similarity">
    <text evidence="3">Belongs to the nicotinamide ribonucleoside (NR) uptake permease (TC 4.B.1) family.</text>
</comment>
<comment type="subcellular location">
    <subcellularLocation>
        <location evidence="2">Cell membrane</location>
        <topology evidence="2">Multi-pass membrane protein</topology>
    </subcellularLocation>
</comment>
<proteinExistence type="inferred from homology"/>
<evidence type="ECO:0000256" key="4">
    <source>
        <dbReference type="ARBA" id="ARBA00017522"/>
    </source>
</evidence>
<comment type="function">
    <text evidence="1">Required for nicotinamide riboside transport across the inner membrane.</text>
</comment>
<feature type="transmembrane region" description="Helical" evidence="10">
    <location>
        <begin position="168"/>
        <end position="186"/>
    </location>
</feature>
<dbReference type="EMBL" id="CP121196">
    <property type="protein sequence ID" value="XBH19128.1"/>
    <property type="molecule type" value="Genomic_DNA"/>
</dbReference>
<feature type="transmembrane region" description="Helical" evidence="10">
    <location>
        <begin position="146"/>
        <end position="162"/>
    </location>
</feature>
<feature type="transmembrane region" description="Helical" evidence="10">
    <location>
        <begin position="35"/>
        <end position="55"/>
    </location>
</feature>
<evidence type="ECO:0000313" key="11">
    <source>
        <dbReference type="EMBL" id="XBH19128.1"/>
    </source>
</evidence>
<evidence type="ECO:0000256" key="9">
    <source>
        <dbReference type="ARBA" id="ARBA00023136"/>
    </source>
</evidence>
<organism evidence="11">
    <name type="scientific">Telmatobacter sp. DSM 110680</name>
    <dbReference type="NCBI Taxonomy" id="3036704"/>
    <lineage>
        <taxon>Bacteria</taxon>
        <taxon>Pseudomonadati</taxon>
        <taxon>Acidobacteriota</taxon>
        <taxon>Terriglobia</taxon>
        <taxon>Terriglobales</taxon>
        <taxon>Acidobacteriaceae</taxon>
        <taxon>Telmatobacter</taxon>
    </lineage>
</organism>
<dbReference type="AlphaFoldDB" id="A0AAU7DPD4"/>
<evidence type="ECO:0000256" key="1">
    <source>
        <dbReference type="ARBA" id="ARBA00002672"/>
    </source>
</evidence>
<evidence type="ECO:0000256" key="8">
    <source>
        <dbReference type="ARBA" id="ARBA00022989"/>
    </source>
</evidence>
<dbReference type="RefSeq" id="WP_348264343.1">
    <property type="nucleotide sequence ID" value="NZ_CP121196.1"/>
</dbReference>
<evidence type="ECO:0000256" key="10">
    <source>
        <dbReference type="SAM" id="Phobius"/>
    </source>
</evidence>
<accession>A0AAU7DPD4</accession>
<protein>
    <recommendedName>
        <fullName evidence="4">Nicotinamide riboside transporter PnuC</fullName>
    </recommendedName>
</protein>
<dbReference type="GO" id="GO:0034257">
    <property type="term" value="F:nicotinamide riboside transmembrane transporter activity"/>
    <property type="evidence" value="ECO:0007669"/>
    <property type="project" value="InterPro"/>
</dbReference>
<dbReference type="GO" id="GO:0005886">
    <property type="term" value="C:plasma membrane"/>
    <property type="evidence" value="ECO:0007669"/>
    <property type="project" value="UniProtKB-SubCell"/>
</dbReference>
<feature type="transmembrane region" description="Helical" evidence="10">
    <location>
        <begin position="6"/>
        <end position="28"/>
    </location>
</feature>
<keyword evidence="9 10" id="KW-0472">Membrane</keyword>
<gene>
    <name evidence="11" type="primary">pnuC</name>
    <name evidence="11" type="ORF">P8935_07360</name>
</gene>